<dbReference type="RefSeq" id="WP_092067645.1">
    <property type="nucleotide sequence ID" value="NZ_FNHB01000001.1"/>
</dbReference>
<proteinExistence type="predicted"/>
<dbReference type="GO" id="GO:0016787">
    <property type="term" value="F:hydrolase activity"/>
    <property type="evidence" value="ECO:0007669"/>
    <property type="project" value="InterPro"/>
</dbReference>
<name>A0A1G9LFR9_9FIRM</name>
<organism evidence="2 3">
    <name type="scientific">Dendrosporobacter quercicolus</name>
    <dbReference type="NCBI Taxonomy" id="146817"/>
    <lineage>
        <taxon>Bacteria</taxon>
        <taxon>Bacillati</taxon>
        <taxon>Bacillota</taxon>
        <taxon>Negativicutes</taxon>
        <taxon>Selenomonadales</taxon>
        <taxon>Sporomusaceae</taxon>
        <taxon>Dendrosporobacter</taxon>
    </lineage>
</organism>
<dbReference type="EMBL" id="FNHB01000001">
    <property type="protein sequence ID" value="SDL60819.1"/>
    <property type="molecule type" value="Genomic_DNA"/>
</dbReference>
<dbReference type="Pfam" id="PF00731">
    <property type="entry name" value="AIRC"/>
    <property type="match status" value="1"/>
</dbReference>
<reference evidence="2 3" key="1">
    <citation type="submission" date="2016-10" db="EMBL/GenBank/DDBJ databases">
        <authorList>
            <person name="de Groot N.N."/>
        </authorList>
    </citation>
    <scope>NUCLEOTIDE SEQUENCE [LARGE SCALE GENOMIC DNA]</scope>
    <source>
        <strain evidence="2 3">DSM 1736</strain>
    </source>
</reference>
<dbReference type="GO" id="GO:0006189">
    <property type="term" value="P:'de novo' IMP biosynthetic process"/>
    <property type="evidence" value="ECO:0007669"/>
    <property type="project" value="InterPro"/>
</dbReference>
<dbReference type="PANTHER" id="PTHR43064">
    <property type="entry name" value="PHOSPHORIBOSYLAMINOIMIDAZOLE CARBOXYLASE-RELATED"/>
    <property type="match status" value="1"/>
</dbReference>
<dbReference type="PANTHER" id="PTHR43064:SF1">
    <property type="entry name" value="SLL1489 PROTEIN"/>
    <property type="match status" value="1"/>
</dbReference>
<dbReference type="InterPro" id="IPR000031">
    <property type="entry name" value="PurE_dom"/>
</dbReference>
<dbReference type="SMART" id="SM01001">
    <property type="entry name" value="AIRC"/>
    <property type="match status" value="1"/>
</dbReference>
<gene>
    <name evidence="2" type="ORF">SAMN04488502_101336</name>
</gene>
<dbReference type="OrthoDB" id="9782511at2"/>
<dbReference type="Proteomes" id="UP000214880">
    <property type="component" value="Unassembled WGS sequence"/>
</dbReference>
<evidence type="ECO:0000313" key="3">
    <source>
        <dbReference type="Proteomes" id="UP000214880"/>
    </source>
</evidence>
<keyword evidence="3" id="KW-1185">Reference proteome</keyword>
<sequence length="250" mass="26562">MNKAMLSQVLESFRAGDLSLETALDKLKLLPYEDIGFAKIDHHRAMRQGFPEVIFGQGKTAGQVAHLMEHLVSGNGNVLTTRATAEMYEAVAAVLPNACYSELARIIYVQQETLPVDEERFILVITAGTSDIPVAEEAALTAELMGNKVERVFDVGVAGIHRLFAQQQIIEQANVLVVVAGMEGALASVIGGLVAKPIIAVPTSVGYGANFQGLSALLCMLNSCAAGISVVNIDNGFGAGRLASIINHMR</sequence>
<evidence type="ECO:0000313" key="2">
    <source>
        <dbReference type="EMBL" id="SDL60819.1"/>
    </source>
</evidence>
<feature type="domain" description="PurE" evidence="1">
    <location>
        <begin position="120"/>
        <end position="250"/>
    </location>
</feature>
<accession>A0A1G9LFR9</accession>
<dbReference type="InterPro" id="IPR039476">
    <property type="entry name" value="P2CMN_synthase_LarB"/>
</dbReference>
<dbReference type="NCBIfam" id="NF033503">
    <property type="entry name" value="LarB"/>
    <property type="match status" value="1"/>
</dbReference>
<dbReference type="Gene3D" id="3.40.50.1970">
    <property type="match status" value="1"/>
</dbReference>
<dbReference type="AlphaFoldDB" id="A0A1G9LFR9"/>
<protein>
    <recommendedName>
        <fullName evidence="1">PurE domain-containing protein</fullName>
    </recommendedName>
</protein>
<evidence type="ECO:0000259" key="1">
    <source>
        <dbReference type="SMART" id="SM01001"/>
    </source>
</evidence>
<dbReference type="SUPFAM" id="SSF52255">
    <property type="entry name" value="N5-CAIR mutase (phosphoribosylaminoimidazole carboxylase, PurE)"/>
    <property type="match status" value="1"/>
</dbReference>
<dbReference type="STRING" id="146817.SAMN04488502_101336"/>